<evidence type="ECO:0000256" key="5">
    <source>
        <dbReference type="ARBA" id="ARBA00022634"/>
    </source>
</evidence>
<feature type="region of interest" description="Disordered" evidence="14">
    <location>
        <begin position="190"/>
        <end position="209"/>
    </location>
</feature>
<keyword evidence="5" id="KW-0237">DNA synthesis</keyword>
<dbReference type="InterPro" id="IPR053848">
    <property type="entry name" value="IMS_HHH_1"/>
</dbReference>
<dbReference type="Pfam" id="PF21999">
    <property type="entry name" value="IMS_HHH_1"/>
    <property type="match status" value="1"/>
</dbReference>
<feature type="region of interest" description="Disordered" evidence="14">
    <location>
        <begin position="220"/>
        <end position="244"/>
    </location>
</feature>
<dbReference type="GO" id="GO:0046872">
    <property type="term" value="F:metal ion binding"/>
    <property type="evidence" value="ECO:0007669"/>
    <property type="project" value="UniProtKB-KW"/>
</dbReference>
<evidence type="ECO:0000256" key="8">
    <source>
        <dbReference type="ARBA" id="ARBA00022723"/>
    </source>
</evidence>
<dbReference type="SUPFAM" id="SSF56672">
    <property type="entry name" value="DNA/RNA polymerases"/>
    <property type="match status" value="1"/>
</dbReference>
<comment type="subcellular location">
    <subcellularLocation>
        <location evidence="2">Nucleus</location>
    </subcellularLocation>
</comment>
<feature type="compositionally biased region" description="Polar residues" evidence="14">
    <location>
        <begin position="224"/>
        <end position="235"/>
    </location>
</feature>
<dbReference type="Gene3D" id="1.10.150.20">
    <property type="entry name" value="5' to 3' exonuclease, C-terminal subdomain"/>
    <property type="match status" value="1"/>
</dbReference>
<dbReference type="GO" id="GO:0017125">
    <property type="term" value="F:deoxycytidyl transferase activity"/>
    <property type="evidence" value="ECO:0007669"/>
    <property type="project" value="TreeGrafter"/>
</dbReference>
<evidence type="ECO:0000256" key="9">
    <source>
        <dbReference type="ARBA" id="ARBA00022763"/>
    </source>
</evidence>
<dbReference type="InterPro" id="IPR001126">
    <property type="entry name" value="UmuC"/>
</dbReference>
<proteinExistence type="inferred from homology"/>
<dbReference type="Pfam" id="PF16589">
    <property type="entry name" value="BRCT_2"/>
    <property type="match status" value="1"/>
</dbReference>
<feature type="non-terminal residue" evidence="17">
    <location>
        <position position="1"/>
    </location>
</feature>
<dbReference type="PANTHER" id="PTHR45990">
    <property type="entry name" value="DNA REPAIR PROTEIN REV1"/>
    <property type="match status" value="1"/>
</dbReference>
<dbReference type="SUPFAM" id="SSF52113">
    <property type="entry name" value="BRCT domain"/>
    <property type="match status" value="1"/>
</dbReference>
<dbReference type="InterPro" id="IPR017961">
    <property type="entry name" value="DNA_pol_Y-fam_little_finger"/>
</dbReference>
<dbReference type="GO" id="GO:0003887">
    <property type="term" value="F:DNA-directed DNA polymerase activity"/>
    <property type="evidence" value="ECO:0007669"/>
    <property type="project" value="InterPro"/>
</dbReference>
<dbReference type="AlphaFoldDB" id="A0A0X3NVH3"/>
<dbReference type="InterPro" id="IPR036775">
    <property type="entry name" value="DNA_pol_Y-fam_lit_finger_sf"/>
</dbReference>
<dbReference type="EMBL" id="GEEE01021708">
    <property type="protein sequence ID" value="JAP41517.1"/>
    <property type="molecule type" value="Transcribed_RNA"/>
</dbReference>
<keyword evidence="10" id="KW-0460">Magnesium</keyword>
<dbReference type="Gene3D" id="3.30.1490.100">
    <property type="entry name" value="DNA polymerase, Y-family, little finger domain"/>
    <property type="match status" value="1"/>
</dbReference>
<keyword evidence="8" id="KW-0479">Metal-binding</keyword>
<comment type="cofactor">
    <cofactor evidence="1">
        <name>Mg(2+)</name>
        <dbReference type="ChEBI" id="CHEBI:18420"/>
    </cofactor>
</comment>
<dbReference type="PROSITE" id="PS50173">
    <property type="entry name" value="UMUC"/>
    <property type="match status" value="1"/>
</dbReference>
<evidence type="ECO:0000256" key="3">
    <source>
        <dbReference type="ARBA" id="ARBA00010945"/>
    </source>
</evidence>
<dbReference type="InterPro" id="IPR038401">
    <property type="entry name" value="Rev1_C_sf"/>
</dbReference>
<feature type="domain" description="BRCT" evidence="15">
    <location>
        <begin position="28"/>
        <end position="115"/>
    </location>
</feature>
<feature type="region of interest" description="Disordered" evidence="14">
    <location>
        <begin position="142"/>
        <end position="176"/>
    </location>
</feature>
<keyword evidence="11" id="KW-0238">DNA-binding</keyword>
<organism evidence="17">
    <name type="scientific">Schistocephalus solidus</name>
    <name type="common">Tapeworm</name>
    <dbReference type="NCBI Taxonomy" id="70667"/>
    <lineage>
        <taxon>Eukaryota</taxon>
        <taxon>Metazoa</taxon>
        <taxon>Spiralia</taxon>
        <taxon>Lophotrochozoa</taxon>
        <taxon>Platyhelminthes</taxon>
        <taxon>Cestoda</taxon>
        <taxon>Eucestoda</taxon>
        <taxon>Diphyllobothriidea</taxon>
        <taxon>Diphyllobothriidae</taxon>
        <taxon>Schistocephalus</taxon>
    </lineage>
</organism>
<dbReference type="PROSITE" id="PS50172">
    <property type="entry name" value="BRCT"/>
    <property type="match status" value="1"/>
</dbReference>
<feature type="compositionally biased region" description="Low complexity" evidence="14">
    <location>
        <begin position="896"/>
        <end position="913"/>
    </location>
</feature>
<dbReference type="SUPFAM" id="SSF100879">
    <property type="entry name" value="Lesion bypass DNA polymerase (Y-family), little finger domain"/>
    <property type="match status" value="1"/>
</dbReference>
<dbReference type="SMART" id="SM00292">
    <property type="entry name" value="BRCT"/>
    <property type="match status" value="1"/>
</dbReference>
<evidence type="ECO:0000256" key="14">
    <source>
        <dbReference type="SAM" id="MobiDB-lite"/>
    </source>
</evidence>
<dbReference type="PANTHER" id="PTHR45990:SF1">
    <property type="entry name" value="DNA REPAIR PROTEIN REV1"/>
    <property type="match status" value="1"/>
</dbReference>
<evidence type="ECO:0000256" key="11">
    <source>
        <dbReference type="ARBA" id="ARBA00023125"/>
    </source>
</evidence>
<protein>
    <recommendedName>
        <fullName evidence="4">DNA repair protein REV1</fullName>
    </recommendedName>
</protein>
<name>A0A0X3NVH3_SCHSO</name>
<dbReference type="GO" id="GO:0070987">
    <property type="term" value="P:error-free translesion synthesis"/>
    <property type="evidence" value="ECO:0007669"/>
    <property type="project" value="TreeGrafter"/>
</dbReference>
<keyword evidence="6" id="KW-0808">Transferase</keyword>
<feature type="domain" description="UmuC" evidence="16">
    <location>
        <begin position="347"/>
        <end position="590"/>
    </location>
</feature>
<evidence type="ECO:0000256" key="7">
    <source>
        <dbReference type="ARBA" id="ARBA00022695"/>
    </source>
</evidence>
<dbReference type="GO" id="GO:0006281">
    <property type="term" value="P:DNA repair"/>
    <property type="evidence" value="ECO:0007669"/>
    <property type="project" value="UniProtKB-KW"/>
</dbReference>
<dbReference type="FunFam" id="3.30.1490.100:FF:000001">
    <property type="entry name" value="DNA repair protein REV1"/>
    <property type="match status" value="1"/>
</dbReference>
<dbReference type="GO" id="GO:0042276">
    <property type="term" value="P:error-prone translesion synthesis"/>
    <property type="evidence" value="ECO:0007669"/>
    <property type="project" value="TreeGrafter"/>
</dbReference>
<evidence type="ECO:0000256" key="10">
    <source>
        <dbReference type="ARBA" id="ARBA00022842"/>
    </source>
</evidence>
<dbReference type="InterPro" id="IPR001357">
    <property type="entry name" value="BRCT_dom"/>
</dbReference>
<evidence type="ECO:0000256" key="4">
    <source>
        <dbReference type="ARBA" id="ARBA00020399"/>
    </source>
</evidence>
<dbReference type="Pfam" id="PF16727">
    <property type="entry name" value="REV1_C"/>
    <property type="match status" value="1"/>
</dbReference>
<dbReference type="Gene3D" id="3.40.50.10190">
    <property type="entry name" value="BRCT domain"/>
    <property type="match status" value="1"/>
</dbReference>
<evidence type="ECO:0000256" key="2">
    <source>
        <dbReference type="ARBA" id="ARBA00004123"/>
    </source>
</evidence>
<evidence type="ECO:0000256" key="12">
    <source>
        <dbReference type="ARBA" id="ARBA00023204"/>
    </source>
</evidence>
<comment type="similarity">
    <text evidence="3">Belongs to the DNA polymerase type-Y family.</text>
</comment>
<keyword evidence="7" id="KW-0548">Nucleotidyltransferase</keyword>
<evidence type="ECO:0000259" key="16">
    <source>
        <dbReference type="PROSITE" id="PS50173"/>
    </source>
</evidence>
<feature type="region of interest" description="Disordered" evidence="14">
    <location>
        <begin position="896"/>
        <end position="938"/>
    </location>
</feature>
<dbReference type="InterPro" id="IPR031991">
    <property type="entry name" value="Rev1_C"/>
</dbReference>
<accession>A0A0X3NVH3</accession>
<dbReference type="Gene3D" id="1.20.58.1280">
    <property type="entry name" value="DNA repair protein Rev1, C-terminal domain"/>
    <property type="match status" value="1"/>
</dbReference>
<dbReference type="Gene3D" id="6.10.250.1490">
    <property type="match status" value="1"/>
</dbReference>
<keyword evidence="13" id="KW-0539">Nucleus</keyword>
<dbReference type="Gene3D" id="3.30.70.270">
    <property type="match status" value="1"/>
</dbReference>
<sequence>DDGWKEHGGYMQAKLRKLQAQTSPSEARISSIFAGVRIYVNGYTVPSADIIHRLVQQHGGSFTNYFSKSAGDFMIASNLAESKVKNITDHKIVKPAWITASIQSGKLLPWRNFELYPTGTRGSKQRSLRKMTSGFLNQARFPIESPSLPASPDGAKASVSRDLSASENVTSPSKSLPVQTKLEFLVPTPSIPPQPASLSPRHRPTTEPGLRLGRLLRTGSTPTKKISSAAEGTTAPTPPKISYTEKTEPTLSVIEPTVACSSMTSTHSGPGNYLANFYARSRLHHLSTWASDLRDLVRSLRGNLPESEKRLGQDFLAGEVERLGWEATTIRLKPSTPSASRLRPPILMHIDMDCFFVSVCLRSRPDLKGQPVAVTHSRGTRPSIESTAAGSFSEVASCSYEARKFGIKNGMHLGDARKLCPELKTVPYDFEAFHSVSEQLYKIVACFSLNIEAVSCDEMYVDLSDLLSPANYSSEVAEPGRIINPFLLGSELRRRVFEATGCTATCGFGTNRLLTRLATVKAKPNNQAFLIGASTHSAGAGNKLTPVDVVWHRADEGGPAGLPDCLIYEMEGEGRNYLDSLPISSLPGIGRSTAERLLTKHVTTCGDLRQKLSLPQLSNLLGAKTGKRLYQLCQGKDSSDLMLDRFAKSVSAEINYGVRLASWPEVQDFVSSLVFELASRMEHAATDADDRLGVLGRTLVVRLLTRRADQPKEAVKFMGHGICDTWTRTVQLPTPTRDVSFLTSQCMSVLRRINPDPTDIRGMGLQMQRLSPARHLKKSSIEIIALPIVSKSCGTSKLGGSPPAEQSEPCFSSALSEFPGTEDNNACTSLVISTPGTPISSTVVDRNVARTWLDTSRSSEDEPTLCSPMDKPPLSVEPVVSVTSTPIHFTRPPAVKISPVKKTPSPTKSPSSSMTRPQASSIKMPVCSRPSPMMGDQEASDGARVFAKRSVEEIRCMLTAWVSGIPAPEEEDVRMLSEYLTSIVPTNLVRVRDILADLQRLLNSLLPVAAPTVARRGSAADLWHTAFARIKAAVDRTCKVHFGANSLSLSS</sequence>
<keyword evidence="9" id="KW-0227">DNA damage</keyword>
<dbReference type="InterPro" id="IPR036420">
    <property type="entry name" value="BRCT_dom_sf"/>
</dbReference>
<reference evidence="17" key="1">
    <citation type="submission" date="2016-01" db="EMBL/GenBank/DDBJ databases">
        <title>Reference transcriptome for the parasite Schistocephalus solidus: insights into the molecular evolution of parasitism.</title>
        <authorList>
            <person name="Hebert F.O."/>
            <person name="Grambauer S."/>
            <person name="Barber I."/>
            <person name="Landry C.R."/>
            <person name="Aubin-Horth N."/>
        </authorList>
    </citation>
    <scope>NUCLEOTIDE SEQUENCE</scope>
</reference>
<gene>
    <name evidence="17" type="ORF">TR114577</name>
</gene>
<dbReference type="GO" id="GO:0003684">
    <property type="term" value="F:damaged DNA binding"/>
    <property type="evidence" value="ECO:0007669"/>
    <property type="project" value="InterPro"/>
</dbReference>
<evidence type="ECO:0000256" key="13">
    <source>
        <dbReference type="ARBA" id="ARBA00023242"/>
    </source>
</evidence>
<dbReference type="InterPro" id="IPR043128">
    <property type="entry name" value="Rev_trsase/Diguanyl_cyclase"/>
</dbReference>
<dbReference type="InterPro" id="IPR043502">
    <property type="entry name" value="DNA/RNA_pol_sf"/>
</dbReference>
<dbReference type="CDD" id="cd17719">
    <property type="entry name" value="BRCT_Rev1"/>
    <property type="match status" value="1"/>
</dbReference>
<evidence type="ECO:0000256" key="6">
    <source>
        <dbReference type="ARBA" id="ARBA00022679"/>
    </source>
</evidence>
<feature type="compositionally biased region" description="Polar residues" evidence="14">
    <location>
        <begin position="161"/>
        <end position="176"/>
    </location>
</feature>
<evidence type="ECO:0000256" key="1">
    <source>
        <dbReference type="ARBA" id="ARBA00001946"/>
    </source>
</evidence>
<evidence type="ECO:0000313" key="17">
    <source>
        <dbReference type="EMBL" id="JAP41517.1"/>
    </source>
</evidence>
<dbReference type="Pfam" id="PF11799">
    <property type="entry name" value="IMS_C"/>
    <property type="match status" value="1"/>
</dbReference>
<dbReference type="Pfam" id="PF00817">
    <property type="entry name" value="IMS"/>
    <property type="match status" value="1"/>
</dbReference>
<dbReference type="GO" id="GO:0005634">
    <property type="term" value="C:nucleus"/>
    <property type="evidence" value="ECO:0007669"/>
    <property type="project" value="UniProtKB-SubCell"/>
</dbReference>
<keyword evidence="12" id="KW-0234">DNA repair</keyword>
<evidence type="ECO:0000259" key="15">
    <source>
        <dbReference type="PROSITE" id="PS50172"/>
    </source>
</evidence>
<dbReference type="Gene3D" id="3.40.1170.60">
    <property type="match status" value="1"/>
</dbReference>
<dbReference type="FunFam" id="3.40.50.10190:FF:000011">
    <property type="entry name" value="DNA repair protein REV1"/>
    <property type="match status" value="1"/>
</dbReference>